<keyword evidence="2" id="KW-1185">Reference proteome</keyword>
<dbReference type="AlphaFoldDB" id="A0A1H0APZ8"/>
<dbReference type="OrthoDB" id="9807346at2"/>
<dbReference type="EMBL" id="FNHB01000021">
    <property type="protein sequence ID" value="SDN35414.1"/>
    <property type="molecule type" value="Genomic_DNA"/>
</dbReference>
<evidence type="ECO:0008006" key="3">
    <source>
        <dbReference type="Google" id="ProtNLM"/>
    </source>
</evidence>
<gene>
    <name evidence="1" type="ORF">SAMN04488502_1216</name>
</gene>
<accession>A0A1H0APZ8</accession>
<proteinExistence type="predicted"/>
<reference evidence="1 2" key="1">
    <citation type="submission" date="2016-10" db="EMBL/GenBank/DDBJ databases">
        <authorList>
            <person name="de Groot N.N."/>
        </authorList>
    </citation>
    <scope>NUCLEOTIDE SEQUENCE [LARGE SCALE GENOMIC DNA]</scope>
    <source>
        <strain evidence="1 2">DSM 1736</strain>
    </source>
</reference>
<dbReference type="STRING" id="146817.SAMN04488502_1216"/>
<evidence type="ECO:0000313" key="2">
    <source>
        <dbReference type="Proteomes" id="UP000214880"/>
    </source>
</evidence>
<sequence length="59" mass="6740">MPHGQKSVCRNCRFFYITWDSAYPYGCKVMGFKSKNLPCVVTRQVSGQECLSFAAKNQQ</sequence>
<dbReference type="Proteomes" id="UP000214880">
    <property type="component" value="Unassembled WGS sequence"/>
</dbReference>
<organism evidence="1 2">
    <name type="scientific">Dendrosporobacter quercicolus</name>
    <dbReference type="NCBI Taxonomy" id="146817"/>
    <lineage>
        <taxon>Bacteria</taxon>
        <taxon>Bacillati</taxon>
        <taxon>Bacillota</taxon>
        <taxon>Negativicutes</taxon>
        <taxon>Selenomonadales</taxon>
        <taxon>Sporomusaceae</taxon>
        <taxon>Dendrosporobacter</taxon>
    </lineage>
</organism>
<protein>
    <recommendedName>
        <fullName evidence="3">Uracil-DNA glycosylase</fullName>
    </recommendedName>
</protein>
<evidence type="ECO:0000313" key="1">
    <source>
        <dbReference type="EMBL" id="SDN35414.1"/>
    </source>
</evidence>
<name>A0A1H0APZ8_9FIRM</name>